<dbReference type="NCBIfam" id="NF037995">
    <property type="entry name" value="TRAP_S1"/>
    <property type="match status" value="1"/>
</dbReference>
<sequence>MSRIRTPRKRGRNLALKLAGAAFGLGAAATAHAVELKVADQFPATHIITREGTQAFFDHVKAHPEADLTIQHFPGQQLGKANSMLDVVRNRVAEIALVGISYVTERMPLATMMELPGLYEDSFDGYAPFVKLAEKDLAAIDFDRNNVKLLWVVVTPPYQLLMKRDDEVTDISQLSGMKTRVAGSTGELAAKELGLVPVKMAAPDLYVALERGTLDGAIYTLSAMRSYKLEEVTNSFTTNASLGGVAFAAFINKDVWNGLTEAQQKVLLDGGAEAQFHTACAMMKGDLKAQEALKAMGKTVYDLPANVVAQFRERLAAVDAEWERQMEGRNLPGKDMMARFRSYQQEMRADGTAAAARKRCLGS</sequence>
<organism evidence="3 4">
    <name type="scientific">Futiania mangrovi</name>
    <dbReference type="NCBI Taxonomy" id="2959716"/>
    <lineage>
        <taxon>Bacteria</taxon>
        <taxon>Pseudomonadati</taxon>
        <taxon>Pseudomonadota</taxon>
        <taxon>Alphaproteobacteria</taxon>
        <taxon>Futianiales</taxon>
        <taxon>Futianiaceae</taxon>
        <taxon>Futiania</taxon>
    </lineage>
</organism>
<dbReference type="InterPro" id="IPR038404">
    <property type="entry name" value="TRAP_DctP_sf"/>
</dbReference>
<dbReference type="CDD" id="cd13601">
    <property type="entry name" value="PBP2_TRAP_DctP1_3_4_like"/>
    <property type="match status" value="1"/>
</dbReference>
<evidence type="ECO:0000313" key="4">
    <source>
        <dbReference type="Proteomes" id="UP001055804"/>
    </source>
</evidence>
<protein>
    <submittedName>
        <fullName evidence="3">TRAP transporter substrate-binding protein DctP</fullName>
    </submittedName>
</protein>
<dbReference type="Pfam" id="PF03480">
    <property type="entry name" value="DctP"/>
    <property type="match status" value="1"/>
</dbReference>
<name>A0A9J6PIA1_9PROT</name>
<reference evidence="3" key="1">
    <citation type="submission" date="2022-06" db="EMBL/GenBank/DDBJ databases">
        <title>Isolation and Genomics of Futiania mangrovii gen. nov., sp. nov., a Rare and Metabolically-versatile member in the Class Alphaproteobacteria.</title>
        <authorList>
            <person name="Liu L."/>
            <person name="Huang W.-C."/>
            <person name="Pan J."/>
            <person name="Li J."/>
            <person name="Huang Y."/>
            <person name="Du H."/>
            <person name="Liu Y."/>
            <person name="Li M."/>
        </authorList>
    </citation>
    <scope>NUCLEOTIDE SEQUENCE</scope>
    <source>
        <strain evidence="3">FT118</strain>
    </source>
</reference>
<feature type="signal peptide" evidence="2">
    <location>
        <begin position="1"/>
        <end position="33"/>
    </location>
</feature>
<dbReference type="InterPro" id="IPR018389">
    <property type="entry name" value="DctP_fam"/>
</dbReference>
<dbReference type="RefSeq" id="WP_269332261.1">
    <property type="nucleotide sequence ID" value="NZ_JAMZFT010000002.1"/>
</dbReference>
<dbReference type="AlphaFoldDB" id="A0A9J6PIA1"/>
<proteinExistence type="predicted"/>
<dbReference type="EMBL" id="JAMZFT010000002">
    <property type="protein sequence ID" value="MCP1336295.1"/>
    <property type="molecule type" value="Genomic_DNA"/>
</dbReference>
<dbReference type="PANTHER" id="PTHR33376">
    <property type="match status" value="1"/>
</dbReference>
<dbReference type="Gene3D" id="3.40.190.170">
    <property type="entry name" value="Bacterial extracellular solute-binding protein, family 7"/>
    <property type="match status" value="1"/>
</dbReference>
<dbReference type="PANTHER" id="PTHR33376:SF15">
    <property type="entry name" value="BLL6794 PROTEIN"/>
    <property type="match status" value="1"/>
</dbReference>
<accession>A0A9J6PIA1</accession>
<dbReference type="SUPFAM" id="SSF53850">
    <property type="entry name" value="Periplasmic binding protein-like II"/>
    <property type="match status" value="1"/>
</dbReference>
<feature type="chain" id="PRO_5039941387" evidence="2">
    <location>
        <begin position="34"/>
        <end position="363"/>
    </location>
</feature>
<gene>
    <name evidence="3" type="primary">dctP</name>
    <name evidence="3" type="ORF">NJQ99_07750</name>
</gene>
<evidence type="ECO:0000256" key="2">
    <source>
        <dbReference type="SAM" id="SignalP"/>
    </source>
</evidence>
<dbReference type="Proteomes" id="UP001055804">
    <property type="component" value="Unassembled WGS sequence"/>
</dbReference>
<comment type="caution">
    <text evidence="3">The sequence shown here is derived from an EMBL/GenBank/DDBJ whole genome shotgun (WGS) entry which is preliminary data.</text>
</comment>
<evidence type="ECO:0000256" key="1">
    <source>
        <dbReference type="ARBA" id="ARBA00022729"/>
    </source>
</evidence>
<keyword evidence="4" id="KW-1185">Reference proteome</keyword>
<keyword evidence="1 2" id="KW-0732">Signal</keyword>
<evidence type="ECO:0000313" key="3">
    <source>
        <dbReference type="EMBL" id="MCP1336295.1"/>
    </source>
</evidence>
<dbReference type="GO" id="GO:0055085">
    <property type="term" value="P:transmembrane transport"/>
    <property type="evidence" value="ECO:0007669"/>
    <property type="project" value="InterPro"/>
</dbReference>